<sequence length="89" mass="9986">MLKPKKNGLGPRRRAGDAVGDPRELVLDRVRRQVVLLRRPTATATATPASTPGHPAPPRSQAREEQQQQRWRGARVAVVMAWYRNRGVL</sequence>
<feature type="compositionally biased region" description="Low complexity" evidence="1">
    <location>
        <begin position="37"/>
        <end position="53"/>
    </location>
</feature>
<name>A0A0A9FTV0_ARUDO</name>
<feature type="region of interest" description="Disordered" evidence="1">
    <location>
        <begin position="1"/>
        <end position="23"/>
    </location>
</feature>
<reference evidence="2" key="2">
    <citation type="journal article" date="2015" name="Data Brief">
        <title>Shoot transcriptome of the giant reed, Arundo donax.</title>
        <authorList>
            <person name="Barrero R.A."/>
            <person name="Guerrero F.D."/>
            <person name="Moolhuijzen P."/>
            <person name="Goolsby J.A."/>
            <person name="Tidwell J."/>
            <person name="Bellgard S.E."/>
            <person name="Bellgard M.I."/>
        </authorList>
    </citation>
    <scope>NUCLEOTIDE SEQUENCE</scope>
    <source>
        <tissue evidence="2">Shoot tissue taken approximately 20 cm above the soil surface</tissue>
    </source>
</reference>
<evidence type="ECO:0000256" key="1">
    <source>
        <dbReference type="SAM" id="MobiDB-lite"/>
    </source>
</evidence>
<feature type="compositionally biased region" description="Basic and acidic residues" evidence="1">
    <location>
        <begin position="14"/>
        <end position="23"/>
    </location>
</feature>
<proteinExistence type="predicted"/>
<dbReference type="AlphaFoldDB" id="A0A0A9FTV0"/>
<protein>
    <submittedName>
        <fullName evidence="2">Uncharacterized protein</fullName>
    </submittedName>
</protein>
<feature type="region of interest" description="Disordered" evidence="1">
    <location>
        <begin position="37"/>
        <end position="70"/>
    </location>
</feature>
<evidence type="ECO:0000313" key="2">
    <source>
        <dbReference type="EMBL" id="JAE14644.1"/>
    </source>
</evidence>
<dbReference type="EMBL" id="GBRH01183252">
    <property type="protein sequence ID" value="JAE14644.1"/>
    <property type="molecule type" value="Transcribed_RNA"/>
</dbReference>
<organism evidence="2">
    <name type="scientific">Arundo donax</name>
    <name type="common">Giant reed</name>
    <name type="synonym">Donax arundinaceus</name>
    <dbReference type="NCBI Taxonomy" id="35708"/>
    <lineage>
        <taxon>Eukaryota</taxon>
        <taxon>Viridiplantae</taxon>
        <taxon>Streptophyta</taxon>
        <taxon>Embryophyta</taxon>
        <taxon>Tracheophyta</taxon>
        <taxon>Spermatophyta</taxon>
        <taxon>Magnoliopsida</taxon>
        <taxon>Liliopsida</taxon>
        <taxon>Poales</taxon>
        <taxon>Poaceae</taxon>
        <taxon>PACMAD clade</taxon>
        <taxon>Arundinoideae</taxon>
        <taxon>Arundineae</taxon>
        <taxon>Arundo</taxon>
    </lineage>
</organism>
<reference evidence="2" key="1">
    <citation type="submission" date="2014-09" db="EMBL/GenBank/DDBJ databases">
        <authorList>
            <person name="Magalhaes I.L.F."/>
            <person name="Oliveira U."/>
            <person name="Santos F.R."/>
            <person name="Vidigal T.H.D.A."/>
            <person name="Brescovit A.D."/>
            <person name="Santos A.J."/>
        </authorList>
    </citation>
    <scope>NUCLEOTIDE SEQUENCE</scope>
    <source>
        <tissue evidence="2">Shoot tissue taken approximately 20 cm above the soil surface</tissue>
    </source>
</reference>
<accession>A0A0A9FTV0</accession>